<dbReference type="EMBL" id="JACCCO010000003">
    <property type="protein sequence ID" value="NYF44490.1"/>
    <property type="molecule type" value="Genomic_DNA"/>
</dbReference>
<dbReference type="RefSeq" id="WP_179828629.1">
    <property type="nucleotide sequence ID" value="NZ_JACCCO010000003.1"/>
</dbReference>
<dbReference type="AlphaFoldDB" id="A0A852V8S7"/>
<evidence type="ECO:0000313" key="1">
    <source>
        <dbReference type="EMBL" id="NYF44490.1"/>
    </source>
</evidence>
<protein>
    <submittedName>
        <fullName evidence="1">Uncharacterized protein</fullName>
    </submittedName>
</protein>
<proteinExistence type="predicted"/>
<evidence type="ECO:0000313" key="2">
    <source>
        <dbReference type="Proteomes" id="UP000576393"/>
    </source>
</evidence>
<accession>A0A852V8S7</accession>
<sequence>MVLLPAFAAFALLAALVCGPAGRVVLPLSPAAAVAARRFGDEPDAPTRYGTARRVRARFSGTKSP</sequence>
<comment type="caution">
    <text evidence="1">The sequence shown here is derived from an EMBL/GenBank/DDBJ whole genome shotgun (WGS) entry which is preliminary data.</text>
</comment>
<name>A0A852V8S7_9ACTN</name>
<dbReference type="Proteomes" id="UP000576393">
    <property type="component" value="Unassembled WGS sequence"/>
</dbReference>
<gene>
    <name evidence="1" type="ORF">HDA43_006717</name>
</gene>
<keyword evidence="2" id="KW-1185">Reference proteome</keyword>
<organism evidence="1 2">
    <name type="scientific">Streptosporangium sandarakinum</name>
    <dbReference type="NCBI Taxonomy" id="1260955"/>
    <lineage>
        <taxon>Bacteria</taxon>
        <taxon>Bacillati</taxon>
        <taxon>Actinomycetota</taxon>
        <taxon>Actinomycetes</taxon>
        <taxon>Streptosporangiales</taxon>
        <taxon>Streptosporangiaceae</taxon>
        <taxon>Streptosporangium</taxon>
    </lineage>
</organism>
<reference evidence="1 2" key="1">
    <citation type="submission" date="2020-07" db="EMBL/GenBank/DDBJ databases">
        <title>Sequencing the genomes of 1000 actinobacteria strains.</title>
        <authorList>
            <person name="Klenk H.-P."/>
        </authorList>
    </citation>
    <scope>NUCLEOTIDE SEQUENCE [LARGE SCALE GENOMIC DNA]</scope>
    <source>
        <strain evidence="1 2">DSM 45763</strain>
    </source>
</reference>